<evidence type="ECO:0000313" key="2">
    <source>
        <dbReference type="Proteomes" id="UP000316343"/>
    </source>
</evidence>
<dbReference type="OrthoDB" id="9779968at2"/>
<dbReference type="InterPro" id="IPR006311">
    <property type="entry name" value="TAT_signal"/>
</dbReference>
<keyword evidence="2" id="KW-1185">Reference proteome</keyword>
<dbReference type="Proteomes" id="UP000316343">
    <property type="component" value="Unassembled WGS sequence"/>
</dbReference>
<dbReference type="RefSeq" id="WP_142789082.1">
    <property type="nucleotide sequence ID" value="NZ_VHJK01000001.1"/>
</dbReference>
<comment type="caution">
    <text evidence="1">The sequence shown here is derived from an EMBL/GenBank/DDBJ whole genome shotgun (WGS) entry which is preliminary data.</text>
</comment>
<evidence type="ECO:0000313" key="1">
    <source>
        <dbReference type="EMBL" id="TRD12816.1"/>
    </source>
</evidence>
<reference evidence="1 2" key="1">
    <citation type="submission" date="2019-06" db="EMBL/GenBank/DDBJ databases">
        <title>Erythrobacter insulae sp. nov., isolated from a tidal flat.</title>
        <authorList>
            <person name="Yoon J.-H."/>
        </authorList>
    </citation>
    <scope>NUCLEOTIDE SEQUENCE [LARGE SCALE GENOMIC DNA]</scope>
    <source>
        <strain evidence="1 2">JBTF-M21</strain>
    </source>
</reference>
<sequence length="374" mass="39602">MIINRRNMLGGSAAIVGATMLPKLAFAAGGGGSKRLVFVLQRGAADGLGIIAPVGDPSYAGLRGALAEDYADAPLIGGLFALHPALERSAAMFAAGEMMAVHAVASTYRDRSHFDGQNVLESGGTRPYERKDGWLNRLVGLLPEAEASGIAIAQNIPLALQGTHKAGSYAPSRLPDAADDYMRRVAQLYMGDERLHMLWEESLATRAMAEGMNGSGNMRQAADVGALAARMLSGEDSARIAMIETTGWDTHNGQSRRLDRELSKLDTLIEALKVGLGELWADTMVIVATEFGRTASINGTSGTDHGTGSTTLLYGGSLGGGKVLGDWPGLRQSDLYQARDLRPTSALEDVIASTCSSHFTLDPELTKRTLFPGR</sequence>
<dbReference type="PANTHER" id="PTHR43737">
    <property type="entry name" value="BLL7424 PROTEIN"/>
    <property type="match status" value="1"/>
</dbReference>
<dbReference type="Pfam" id="PF07394">
    <property type="entry name" value="DUF1501"/>
    <property type="match status" value="1"/>
</dbReference>
<organism evidence="1 2">
    <name type="scientific">Erythrobacter insulae</name>
    <dbReference type="NCBI Taxonomy" id="2584124"/>
    <lineage>
        <taxon>Bacteria</taxon>
        <taxon>Pseudomonadati</taxon>
        <taxon>Pseudomonadota</taxon>
        <taxon>Alphaproteobacteria</taxon>
        <taxon>Sphingomonadales</taxon>
        <taxon>Erythrobacteraceae</taxon>
        <taxon>Erythrobacter/Porphyrobacter group</taxon>
        <taxon>Erythrobacter</taxon>
    </lineage>
</organism>
<gene>
    <name evidence="1" type="ORF">FGU71_09760</name>
</gene>
<accession>A0A547PFA7</accession>
<dbReference type="AlphaFoldDB" id="A0A547PFA7"/>
<dbReference type="PROSITE" id="PS51318">
    <property type="entry name" value="TAT"/>
    <property type="match status" value="1"/>
</dbReference>
<proteinExistence type="predicted"/>
<dbReference type="PANTHER" id="PTHR43737:SF1">
    <property type="entry name" value="DUF1501 DOMAIN-CONTAINING PROTEIN"/>
    <property type="match status" value="1"/>
</dbReference>
<name>A0A547PFA7_9SPHN</name>
<dbReference type="InterPro" id="IPR010869">
    <property type="entry name" value="DUF1501"/>
</dbReference>
<dbReference type="EMBL" id="VHJK01000001">
    <property type="protein sequence ID" value="TRD12816.1"/>
    <property type="molecule type" value="Genomic_DNA"/>
</dbReference>
<protein>
    <submittedName>
        <fullName evidence="1">DUF1501 domain-containing protein</fullName>
    </submittedName>
</protein>